<protein>
    <submittedName>
        <fullName evidence="1">Uncharacterized protein</fullName>
    </submittedName>
</protein>
<accession>A0A6A5KGU4</accession>
<sequence length="95" mass="10327">MHCDHFGTLSHGRTLLYQQIYLPVFTVQVAELPNSTSSPASTVQISPILVPCYNTQIPLKITRPIAAVTCTSTHTIVTNATATCTPRKSGRLITM</sequence>
<organism evidence="1 2">
    <name type="scientific">Decorospora gaudefroyi</name>
    <dbReference type="NCBI Taxonomy" id="184978"/>
    <lineage>
        <taxon>Eukaryota</taxon>
        <taxon>Fungi</taxon>
        <taxon>Dikarya</taxon>
        <taxon>Ascomycota</taxon>
        <taxon>Pezizomycotina</taxon>
        <taxon>Dothideomycetes</taxon>
        <taxon>Pleosporomycetidae</taxon>
        <taxon>Pleosporales</taxon>
        <taxon>Pleosporineae</taxon>
        <taxon>Pleosporaceae</taxon>
        <taxon>Decorospora</taxon>
    </lineage>
</organism>
<evidence type="ECO:0000313" key="1">
    <source>
        <dbReference type="EMBL" id="KAF1832613.1"/>
    </source>
</evidence>
<dbReference type="EMBL" id="ML975335">
    <property type="protein sequence ID" value="KAF1832613.1"/>
    <property type="molecule type" value="Genomic_DNA"/>
</dbReference>
<reference evidence="1" key="1">
    <citation type="submission" date="2020-01" db="EMBL/GenBank/DDBJ databases">
        <authorList>
            <consortium name="DOE Joint Genome Institute"/>
            <person name="Haridas S."/>
            <person name="Albert R."/>
            <person name="Binder M."/>
            <person name="Bloem J."/>
            <person name="Labutti K."/>
            <person name="Salamov A."/>
            <person name="Andreopoulos B."/>
            <person name="Baker S.E."/>
            <person name="Barry K."/>
            <person name="Bills G."/>
            <person name="Bluhm B.H."/>
            <person name="Cannon C."/>
            <person name="Castanera R."/>
            <person name="Culley D.E."/>
            <person name="Daum C."/>
            <person name="Ezra D."/>
            <person name="Gonzalez J.B."/>
            <person name="Henrissat B."/>
            <person name="Kuo A."/>
            <person name="Liang C."/>
            <person name="Lipzen A."/>
            <person name="Lutzoni F."/>
            <person name="Magnuson J."/>
            <person name="Mondo S."/>
            <person name="Nolan M."/>
            <person name="Ohm R."/>
            <person name="Pangilinan J."/>
            <person name="Park H.-J."/>
            <person name="Ramirez L."/>
            <person name="Alfaro M."/>
            <person name="Sun H."/>
            <person name="Tritt A."/>
            <person name="Yoshinaga Y."/>
            <person name="Zwiers L.-H."/>
            <person name="Turgeon B.G."/>
            <person name="Goodwin S.B."/>
            <person name="Spatafora J.W."/>
            <person name="Crous P.W."/>
            <person name="Grigoriev I.V."/>
        </authorList>
    </citation>
    <scope>NUCLEOTIDE SEQUENCE</scope>
    <source>
        <strain evidence="1">P77</strain>
    </source>
</reference>
<proteinExistence type="predicted"/>
<keyword evidence="2" id="KW-1185">Reference proteome</keyword>
<evidence type="ECO:0000313" key="2">
    <source>
        <dbReference type="Proteomes" id="UP000800040"/>
    </source>
</evidence>
<dbReference type="AlphaFoldDB" id="A0A6A5KGU4"/>
<name>A0A6A5KGU4_9PLEO</name>
<gene>
    <name evidence="1" type="ORF">BDW02DRAFT_421464</name>
</gene>
<dbReference type="Proteomes" id="UP000800040">
    <property type="component" value="Unassembled WGS sequence"/>
</dbReference>